<dbReference type="AlphaFoldDB" id="A0A218VTC7"/>
<proteinExistence type="predicted"/>
<dbReference type="Proteomes" id="UP000197138">
    <property type="component" value="Unassembled WGS sequence"/>
</dbReference>
<feature type="region of interest" description="Disordered" evidence="1">
    <location>
        <begin position="48"/>
        <end position="74"/>
    </location>
</feature>
<evidence type="ECO:0000313" key="2">
    <source>
        <dbReference type="EMBL" id="OWM63340.1"/>
    </source>
</evidence>
<protein>
    <submittedName>
        <fullName evidence="2">Uncharacterized protein</fullName>
    </submittedName>
</protein>
<organism evidence="2 3">
    <name type="scientific">Punica granatum</name>
    <name type="common">Pomegranate</name>
    <dbReference type="NCBI Taxonomy" id="22663"/>
    <lineage>
        <taxon>Eukaryota</taxon>
        <taxon>Viridiplantae</taxon>
        <taxon>Streptophyta</taxon>
        <taxon>Embryophyta</taxon>
        <taxon>Tracheophyta</taxon>
        <taxon>Spermatophyta</taxon>
        <taxon>Magnoliopsida</taxon>
        <taxon>eudicotyledons</taxon>
        <taxon>Gunneridae</taxon>
        <taxon>Pentapetalae</taxon>
        <taxon>rosids</taxon>
        <taxon>malvids</taxon>
        <taxon>Myrtales</taxon>
        <taxon>Lythraceae</taxon>
        <taxon>Punica</taxon>
    </lineage>
</organism>
<evidence type="ECO:0000313" key="3">
    <source>
        <dbReference type="Proteomes" id="UP000197138"/>
    </source>
</evidence>
<reference evidence="3" key="1">
    <citation type="journal article" date="2017" name="Plant J.">
        <title>The pomegranate (Punica granatum L.) genome and the genomics of punicalagin biosynthesis.</title>
        <authorList>
            <person name="Qin G."/>
            <person name="Xu C."/>
            <person name="Ming R."/>
            <person name="Tang H."/>
            <person name="Guyot R."/>
            <person name="Kramer E.M."/>
            <person name="Hu Y."/>
            <person name="Yi X."/>
            <person name="Qi Y."/>
            <person name="Xu X."/>
            <person name="Gao Z."/>
            <person name="Pan H."/>
            <person name="Jian J."/>
            <person name="Tian Y."/>
            <person name="Yue Z."/>
            <person name="Xu Y."/>
        </authorList>
    </citation>
    <scope>NUCLEOTIDE SEQUENCE [LARGE SCALE GENOMIC DNA]</scope>
    <source>
        <strain evidence="3">cv. Dabenzi</strain>
    </source>
</reference>
<gene>
    <name evidence="2" type="ORF">CDL15_Pgr022085</name>
</gene>
<comment type="caution">
    <text evidence="2">The sequence shown here is derived from an EMBL/GenBank/DDBJ whole genome shotgun (WGS) entry which is preliminary data.</text>
</comment>
<name>A0A218VTC7_PUNGR</name>
<dbReference type="EMBL" id="MTKT01006103">
    <property type="protein sequence ID" value="OWM63340.1"/>
    <property type="molecule type" value="Genomic_DNA"/>
</dbReference>
<sequence length="96" mass="10984">MSRKVKTDCQHPILVHWLQQRTSDQSSGHYSRPGNRRRTCGHRVMNYKREAGSTRKAQERNRKSKQTTSPEATEAGIVALFITGSPKRQKISNMGF</sequence>
<feature type="compositionally biased region" description="Polar residues" evidence="1">
    <location>
        <begin position="20"/>
        <end position="29"/>
    </location>
</feature>
<feature type="compositionally biased region" description="Basic and acidic residues" evidence="1">
    <location>
        <begin position="48"/>
        <end position="61"/>
    </location>
</feature>
<feature type="region of interest" description="Disordered" evidence="1">
    <location>
        <begin position="20"/>
        <end position="39"/>
    </location>
</feature>
<accession>A0A218VTC7</accession>
<evidence type="ECO:0000256" key="1">
    <source>
        <dbReference type="SAM" id="MobiDB-lite"/>
    </source>
</evidence>